<keyword evidence="3" id="KW-1185">Reference proteome</keyword>
<feature type="region of interest" description="Disordered" evidence="1">
    <location>
        <begin position="1"/>
        <end position="26"/>
    </location>
</feature>
<dbReference type="AlphaFoldDB" id="A0A9P7XV88"/>
<organism evidence="2 3">
    <name type="scientific">Linnemannia hyalina</name>
    <dbReference type="NCBI Taxonomy" id="64524"/>
    <lineage>
        <taxon>Eukaryota</taxon>
        <taxon>Fungi</taxon>
        <taxon>Fungi incertae sedis</taxon>
        <taxon>Mucoromycota</taxon>
        <taxon>Mortierellomycotina</taxon>
        <taxon>Mortierellomycetes</taxon>
        <taxon>Mortierellales</taxon>
        <taxon>Mortierellaceae</taxon>
        <taxon>Linnemannia</taxon>
    </lineage>
</organism>
<proteinExistence type="predicted"/>
<protein>
    <submittedName>
        <fullName evidence="2">Uncharacterized protein</fullName>
    </submittedName>
</protein>
<dbReference type="Proteomes" id="UP000707451">
    <property type="component" value="Unassembled WGS sequence"/>
</dbReference>
<gene>
    <name evidence="2" type="ORF">KI688_012735</name>
</gene>
<accession>A0A9P7XV88</accession>
<evidence type="ECO:0000313" key="3">
    <source>
        <dbReference type="Proteomes" id="UP000707451"/>
    </source>
</evidence>
<name>A0A9P7XV88_9FUNG</name>
<dbReference type="OrthoDB" id="2439141at2759"/>
<evidence type="ECO:0000313" key="2">
    <source>
        <dbReference type="EMBL" id="KAG9066823.1"/>
    </source>
</evidence>
<dbReference type="EMBL" id="JAHRHY010000009">
    <property type="protein sequence ID" value="KAG9066823.1"/>
    <property type="molecule type" value="Genomic_DNA"/>
</dbReference>
<comment type="caution">
    <text evidence="2">The sequence shown here is derived from an EMBL/GenBank/DDBJ whole genome shotgun (WGS) entry which is preliminary data.</text>
</comment>
<sequence>MTDRRGAFFRSRANGDTSNDESFLDDSDKELNRVTRHPAAARYTGQMFEKAELRLENGERDIISHGSKRMMSGTEAHDYKLFENDDPLWQLLFPDNGELLATMFDEMLIQSGDDILLAYKVDVYGTAGYQDPHAQEEARPKGMHAFKVENVCHDQTRKVMVGAIKWCVLATLAVIVTDGTVVVGPDNKFFYPKATSRV</sequence>
<evidence type="ECO:0000256" key="1">
    <source>
        <dbReference type="SAM" id="MobiDB-lite"/>
    </source>
</evidence>
<reference evidence="2" key="1">
    <citation type="submission" date="2021-06" db="EMBL/GenBank/DDBJ databases">
        <title>Genome Sequence of Mortierella hyaline Strain SCG-10, a Cold-Adapted, Nitrate-Reducing Fungus Isolated from Soil in Minnesota, USA.</title>
        <authorList>
            <person name="Aldossari N."/>
        </authorList>
    </citation>
    <scope>NUCLEOTIDE SEQUENCE</scope>
    <source>
        <strain evidence="2">SCG-10</strain>
    </source>
</reference>